<proteinExistence type="predicted"/>
<accession>A0A915LL78</accession>
<evidence type="ECO:0000256" key="1">
    <source>
        <dbReference type="ARBA" id="ARBA00022441"/>
    </source>
</evidence>
<feature type="region of interest" description="Disordered" evidence="3">
    <location>
        <begin position="133"/>
        <end position="186"/>
    </location>
</feature>
<dbReference type="Pfam" id="PF25473">
    <property type="entry name" value="MXRA7_helical"/>
    <property type="match status" value="1"/>
</dbReference>
<dbReference type="WBParaSite" id="scaffold12348_cov313.g16237">
    <property type="protein sequence ID" value="scaffold12348_cov313.g16237"/>
    <property type="gene ID" value="scaffold12348_cov313.g16237"/>
</dbReference>
<dbReference type="InterPro" id="IPR052125">
    <property type="entry name" value="KLHDC10"/>
</dbReference>
<keyword evidence="4" id="KW-0812">Transmembrane</keyword>
<name>A0A915LL78_MELJA</name>
<dbReference type="PANTHER" id="PTHR46428">
    <property type="entry name" value="KELCH DOMAIN-CONTAINING PROTEIN 10"/>
    <property type="match status" value="1"/>
</dbReference>
<evidence type="ECO:0000313" key="6">
    <source>
        <dbReference type="Proteomes" id="UP000887561"/>
    </source>
</evidence>
<evidence type="ECO:0000259" key="5">
    <source>
        <dbReference type="Pfam" id="PF25473"/>
    </source>
</evidence>
<evidence type="ECO:0000256" key="3">
    <source>
        <dbReference type="SAM" id="MobiDB-lite"/>
    </source>
</evidence>
<feature type="compositionally biased region" description="Basic and acidic residues" evidence="3">
    <location>
        <begin position="152"/>
        <end position="161"/>
    </location>
</feature>
<protein>
    <submittedName>
        <fullName evidence="7">Kelch motif family protein</fullName>
    </submittedName>
</protein>
<organism evidence="6 7">
    <name type="scientific">Meloidogyne javanica</name>
    <name type="common">Root-knot nematode worm</name>
    <dbReference type="NCBI Taxonomy" id="6303"/>
    <lineage>
        <taxon>Eukaryota</taxon>
        <taxon>Metazoa</taxon>
        <taxon>Ecdysozoa</taxon>
        <taxon>Nematoda</taxon>
        <taxon>Chromadorea</taxon>
        <taxon>Rhabditida</taxon>
        <taxon>Tylenchina</taxon>
        <taxon>Tylenchomorpha</taxon>
        <taxon>Tylenchoidea</taxon>
        <taxon>Meloidogynidae</taxon>
        <taxon>Meloidogyninae</taxon>
        <taxon>Meloidogyne</taxon>
        <taxon>Meloidogyne incognita group</taxon>
    </lineage>
</organism>
<dbReference type="InterPro" id="IPR015915">
    <property type="entry name" value="Kelch-typ_b-propeller"/>
</dbReference>
<keyword evidence="2" id="KW-0677">Repeat</keyword>
<dbReference type="InterPro" id="IPR057534">
    <property type="entry name" value="MXRA7_helical"/>
</dbReference>
<reference evidence="7" key="1">
    <citation type="submission" date="2022-11" db="UniProtKB">
        <authorList>
            <consortium name="WormBaseParasite"/>
        </authorList>
    </citation>
    <scope>IDENTIFICATION</scope>
</reference>
<dbReference type="Gene3D" id="2.120.10.80">
    <property type="entry name" value="Kelch-type beta propeller"/>
    <property type="match status" value="2"/>
</dbReference>
<dbReference type="SUPFAM" id="SSF117281">
    <property type="entry name" value="Kelch motif"/>
    <property type="match status" value="1"/>
</dbReference>
<sequence>MEQQKPITNLFDALKQIFVDPKLLSLYGITFIVALILPFVMSFVLRKWNDYKRAKLIKNSKLPPNIDEDDETVKLTDGMTGFFNKSLMESFRQNAKNSGILRDENCPFISRDDLVVIKEEDLGENKKNEVNEVSKNLKSEEEKEDENINYCEGKDDEKMPLLEEINNPPNRKEKKKRKQFKDPDPETAQALNKLVENGLHGKLATAQLRVKTQMLEQSMSEEERIKEQEIRQKQLAEIFQMMEAQKEKFGIEAKEEVISETLNPVRGFRRRLVTVGPILFMRSNQKIHKNPTQDVPIISKKNTAILLNNFKIVQIFDCKISNKIIPSRRLECCNCCPIARSGHRIFADFDFIYVLGGYNYAFNNDKTYTDVWRFNRLTSQWQQCSLFDQKNPLPNTLASFSLVPVISNNSQNEIFIFGGTGFPFGQKATKEEYPPRMYGHAMCHRIELNSDGSPYQVIYLAGGTSGHIYNMDIWRMERPCKTPNSPWKAKLLNRHGFEPGRYRLEAVLHGQKIFTFGGGAPDFCAEFNEVLVFNISERKFEHCPTIPDSNFGFPLGRKCHSLVQLDDDVYIIGGCRDNLEQQLVKNKYFIDKVIYCWG</sequence>
<keyword evidence="4" id="KW-1133">Transmembrane helix</keyword>
<dbReference type="GO" id="GO:0032874">
    <property type="term" value="P:positive regulation of stress-activated MAPK cascade"/>
    <property type="evidence" value="ECO:0007669"/>
    <property type="project" value="TreeGrafter"/>
</dbReference>
<keyword evidence="6" id="KW-1185">Reference proteome</keyword>
<dbReference type="PANTHER" id="PTHR46428:SF1">
    <property type="entry name" value="KELCH DOMAIN-CONTAINING PROTEIN 10"/>
    <property type="match status" value="1"/>
</dbReference>
<keyword evidence="4" id="KW-0472">Membrane</keyword>
<dbReference type="Proteomes" id="UP000887561">
    <property type="component" value="Unplaced"/>
</dbReference>
<evidence type="ECO:0000256" key="2">
    <source>
        <dbReference type="ARBA" id="ARBA00022737"/>
    </source>
</evidence>
<evidence type="ECO:0000256" key="4">
    <source>
        <dbReference type="SAM" id="Phobius"/>
    </source>
</evidence>
<keyword evidence="1" id="KW-0880">Kelch repeat</keyword>
<feature type="transmembrane region" description="Helical" evidence="4">
    <location>
        <begin position="24"/>
        <end position="45"/>
    </location>
</feature>
<feature type="domain" description="Matrix-remodeling-associated protein 7 helical" evidence="5">
    <location>
        <begin position="204"/>
        <end position="257"/>
    </location>
</feature>
<evidence type="ECO:0000313" key="7">
    <source>
        <dbReference type="WBParaSite" id="scaffold12348_cov313.g16237"/>
    </source>
</evidence>
<dbReference type="AlphaFoldDB" id="A0A915LL78"/>